<protein>
    <recommendedName>
        <fullName evidence="4">GH26 domain-containing protein</fullName>
    </recommendedName>
</protein>
<dbReference type="InterPro" id="IPR022790">
    <property type="entry name" value="GH26_dom"/>
</dbReference>
<sequence>MSVQYNSLIDLGNDTKLIAAAEVGSVPLPEQLQAYEADWVWFCTWGDTFINNEEYNAIDVLTVVYNDDYVLTLDEIQGWRDA</sequence>
<dbReference type="Proteomes" id="UP001148614">
    <property type="component" value="Unassembled WGS sequence"/>
</dbReference>
<comment type="caution">
    <text evidence="3">Lacks conserved residue(s) required for the propagation of feature annotation.</text>
</comment>
<keyword evidence="6" id="KW-1185">Reference proteome</keyword>
<reference evidence="5" key="1">
    <citation type="submission" date="2022-07" db="EMBL/GenBank/DDBJ databases">
        <title>Genome Sequence of Xylaria arbuscula.</title>
        <authorList>
            <person name="Buettner E."/>
        </authorList>
    </citation>
    <scope>NUCLEOTIDE SEQUENCE</scope>
    <source>
        <strain evidence="5">VT107</strain>
    </source>
</reference>
<comment type="caution">
    <text evidence="5">The sequence shown here is derived from an EMBL/GenBank/DDBJ whole genome shotgun (WGS) entry which is preliminary data.</text>
</comment>
<accession>A0A9W8NDI9</accession>
<dbReference type="PROSITE" id="PS51764">
    <property type="entry name" value="GH26"/>
    <property type="match status" value="1"/>
</dbReference>
<comment type="similarity">
    <text evidence="3">Belongs to the glycosyl hydrolase 26 family.</text>
</comment>
<evidence type="ECO:0000256" key="2">
    <source>
        <dbReference type="ARBA" id="ARBA00023295"/>
    </source>
</evidence>
<evidence type="ECO:0000259" key="4">
    <source>
        <dbReference type="PROSITE" id="PS51764"/>
    </source>
</evidence>
<dbReference type="VEuPathDB" id="FungiDB:F4678DRAFT_463615"/>
<name>A0A9W8NDI9_9PEZI</name>
<evidence type="ECO:0000313" key="6">
    <source>
        <dbReference type="Proteomes" id="UP001148614"/>
    </source>
</evidence>
<gene>
    <name evidence="5" type="ORF">NPX13_g5761</name>
</gene>
<evidence type="ECO:0000256" key="3">
    <source>
        <dbReference type="PROSITE-ProRule" id="PRU01100"/>
    </source>
</evidence>
<dbReference type="Gene3D" id="3.20.20.80">
    <property type="entry name" value="Glycosidases"/>
    <property type="match status" value="1"/>
</dbReference>
<proteinExistence type="inferred from homology"/>
<dbReference type="EMBL" id="JANPWZ010000945">
    <property type="protein sequence ID" value="KAJ3570344.1"/>
    <property type="molecule type" value="Genomic_DNA"/>
</dbReference>
<keyword evidence="1" id="KW-0378">Hydrolase</keyword>
<dbReference type="GO" id="GO:0004553">
    <property type="term" value="F:hydrolase activity, hydrolyzing O-glycosyl compounds"/>
    <property type="evidence" value="ECO:0007669"/>
    <property type="project" value="InterPro"/>
</dbReference>
<evidence type="ECO:0000313" key="5">
    <source>
        <dbReference type="EMBL" id="KAJ3570344.1"/>
    </source>
</evidence>
<dbReference type="AlphaFoldDB" id="A0A9W8NDI9"/>
<dbReference type="Pfam" id="PF02156">
    <property type="entry name" value="Glyco_hydro_26"/>
    <property type="match status" value="1"/>
</dbReference>
<feature type="domain" description="GH26" evidence="4">
    <location>
        <begin position="1"/>
        <end position="74"/>
    </location>
</feature>
<evidence type="ECO:0000256" key="1">
    <source>
        <dbReference type="ARBA" id="ARBA00022801"/>
    </source>
</evidence>
<organism evidence="5 6">
    <name type="scientific">Xylaria arbuscula</name>
    <dbReference type="NCBI Taxonomy" id="114810"/>
    <lineage>
        <taxon>Eukaryota</taxon>
        <taxon>Fungi</taxon>
        <taxon>Dikarya</taxon>
        <taxon>Ascomycota</taxon>
        <taxon>Pezizomycotina</taxon>
        <taxon>Sordariomycetes</taxon>
        <taxon>Xylariomycetidae</taxon>
        <taxon>Xylariales</taxon>
        <taxon>Xylariaceae</taxon>
        <taxon>Xylaria</taxon>
    </lineage>
</organism>
<keyword evidence="2" id="KW-0326">Glycosidase</keyword>